<evidence type="ECO:0000256" key="6">
    <source>
        <dbReference type="ARBA" id="ARBA00022918"/>
    </source>
</evidence>
<dbReference type="Proteomes" id="UP000642973">
    <property type="component" value="Unassembled WGS sequence"/>
</dbReference>
<dbReference type="AlphaFoldDB" id="A0A851CQ36"/>
<feature type="domain" description="Reverse transcriptase thumb" evidence="7">
    <location>
        <begin position="1"/>
        <end position="50"/>
    </location>
</feature>
<keyword evidence="2" id="KW-0548">Nucleotidyltransferase</keyword>
<dbReference type="InterPro" id="IPR010661">
    <property type="entry name" value="RVT_thumb"/>
</dbReference>
<feature type="non-terminal residue" evidence="8">
    <location>
        <position position="1"/>
    </location>
</feature>
<reference evidence="8" key="1">
    <citation type="submission" date="2019-10" db="EMBL/GenBank/DDBJ databases">
        <title>Bird 10,000 Genomes (B10K) Project - Family phase.</title>
        <authorList>
            <person name="Zhang G."/>
        </authorList>
    </citation>
    <scope>NUCLEOTIDE SEQUENCE</scope>
    <source>
        <strain evidence="8">B10K-DU-002-55</strain>
        <tissue evidence="8">Muscle</tissue>
    </source>
</reference>
<dbReference type="SUPFAM" id="SSF56672">
    <property type="entry name" value="DNA/RNA polymerases"/>
    <property type="match status" value="1"/>
</dbReference>
<evidence type="ECO:0000256" key="1">
    <source>
        <dbReference type="ARBA" id="ARBA00022679"/>
    </source>
</evidence>
<keyword evidence="9" id="KW-1185">Reference proteome</keyword>
<evidence type="ECO:0000256" key="4">
    <source>
        <dbReference type="ARBA" id="ARBA00022759"/>
    </source>
</evidence>
<keyword evidence="5" id="KW-0378">Hydrolase</keyword>
<accession>A0A851CQ36</accession>
<proteinExistence type="predicted"/>
<keyword evidence="3" id="KW-0540">Nuclease</keyword>
<dbReference type="InterPro" id="IPR043502">
    <property type="entry name" value="DNA/RNA_pol_sf"/>
</dbReference>
<keyword evidence="1" id="KW-0808">Transferase</keyword>
<comment type="caution">
    <text evidence="8">The sequence shown here is derived from an EMBL/GenBank/DDBJ whole genome shotgun (WGS) entry which is preliminary data.</text>
</comment>
<dbReference type="EMBL" id="WEIV01023692">
    <property type="protein sequence ID" value="NWI58403.1"/>
    <property type="molecule type" value="Genomic_DNA"/>
</dbReference>
<dbReference type="PANTHER" id="PTHR41694:SF3">
    <property type="entry name" value="RNA-DIRECTED DNA POLYMERASE-RELATED"/>
    <property type="match status" value="1"/>
</dbReference>
<dbReference type="PANTHER" id="PTHR41694">
    <property type="entry name" value="ENDOGENOUS RETROVIRUS GROUP K MEMBER POL PROTEIN"/>
    <property type="match status" value="1"/>
</dbReference>
<dbReference type="GO" id="GO:0004519">
    <property type="term" value="F:endonuclease activity"/>
    <property type="evidence" value="ECO:0007669"/>
    <property type="project" value="UniProtKB-KW"/>
</dbReference>
<evidence type="ECO:0000313" key="9">
    <source>
        <dbReference type="Proteomes" id="UP000642973"/>
    </source>
</evidence>
<dbReference type="Pfam" id="PF06817">
    <property type="entry name" value="RVT_thumb"/>
    <property type="match status" value="1"/>
</dbReference>
<organism evidence="8 9">
    <name type="scientific">Calyptomena viridis</name>
    <name type="common">Lesser green broadbill</name>
    <dbReference type="NCBI Taxonomy" id="135972"/>
    <lineage>
        <taxon>Eukaryota</taxon>
        <taxon>Metazoa</taxon>
        <taxon>Chordata</taxon>
        <taxon>Craniata</taxon>
        <taxon>Vertebrata</taxon>
        <taxon>Euteleostomi</taxon>
        <taxon>Archelosauria</taxon>
        <taxon>Archosauria</taxon>
        <taxon>Dinosauria</taxon>
        <taxon>Saurischia</taxon>
        <taxon>Theropoda</taxon>
        <taxon>Coelurosauria</taxon>
        <taxon>Aves</taxon>
        <taxon>Neognathae</taxon>
        <taxon>Neoaves</taxon>
        <taxon>Telluraves</taxon>
        <taxon>Australaves</taxon>
        <taxon>Passeriformes</taxon>
        <taxon>Eurylaimidae</taxon>
        <taxon>Calyptomena</taxon>
    </lineage>
</organism>
<name>A0A851CQ36_CALVR</name>
<sequence>LQQLLGSINWFRPILGSTTEELHPLFELLKGDPALTSARVLTKKANHAIQECTDAIEQKQGWQQHPELPIQLALVANKFQPFAVLFQWDESLNDHLRVL</sequence>
<evidence type="ECO:0000256" key="2">
    <source>
        <dbReference type="ARBA" id="ARBA00022695"/>
    </source>
</evidence>
<feature type="non-terminal residue" evidence="8">
    <location>
        <position position="99"/>
    </location>
</feature>
<gene>
    <name evidence="8" type="primary">Ervk7_0</name>
    <name evidence="8" type="ORF">CALVIR_R14635</name>
</gene>
<keyword evidence="4" id="KW-0255">Endonuclease</keyword>
<dbReference type="Gene3D" id="3.30.70.270">
    <property type="match status" value="1"/>
</dbReference>
<dbReference type="GO" id="GO:0016787">
    <property type="term" value="F:hydrolase activity"/>
    <property type="evidence" value="ECO:0007669"/>
    <property type="project" value="UniProtKB-KW"/>
</dbReference>
<dbReference type="GO" id="GO:0003964">
    <property type="term" value="F:RNA-directed DNA polymerase activity"/>
    <property type="evidence" value="ECO:0007669"/>
    <property type="project" value="UniProtKB-KW"/>
</dbReference>
<protein>
    <submittedName>
        <fullName evidence="8">POK7 protein</fullName>
    </submittedName>
</protein>
<evidence type="ECO:0000313" key="8">
    <source>
        <dbReference type="EMBL" id="NWI58403.1"/>
    </source>
</evidence>
<evidence type="ECO:0000259" key="7">
    <source>
        <dbReference type="Pfam" id="PF06817"/>
    </source>
</evidence>
<evidence type="ECO:0000256" key="3">
    <source>
        <dbReference type="ARBA" id="ARBA00022722"/>
    </source>
</evidence>
<keyword evidence="6" id="KW-0695">RNA-directed DNA polymerase</keyword>
<dbReference type="GO" id="GO:0035613">
    <property type="term" value="F:RNA stem-loop binding"/>
    <property type="evidence" value="ECO:0007669"/>
    <property type="project" value="TreeGrafter"/>
</dbReference>
<dbReference type="InterPro" id="IPR043128">
    <property type="entry name" value="Rev_trsase/Diguanyl_cyclase"/>
</dbReference>
<evidence type="ECO:0000256" key="5">
    <source>
        <dbReference type="ARBA" id="ARBA00022801"/>
    </source>
</evidence>